<dbReference type="Pfam" id="PF13439">
    <property type="entry name" value="Glyco_transf_4"/>
    <property type="match status" value="1"/>
</dbReference>
<reference evidence="5 6" key="1">
    <citation type="submission" date="2016-06" db="EMBL/GenBank/DDBJ databases">
        <authorList>
            <person name="Olsen C.W."/>
            <person name="Carey S."/>
            <person name="Hinshaw L."/>
            <person name="Karasin A.I."/>
        </authorList>
    </citation>
    <scope>NUCLEOTIDE SEQUENCE [LARGE SCALE GENOMIC DNA]</scope>
    <source>
        <strain evidence="5 6">LZ-22</strain>
    </source>
</reference>
<evidence type="ECO:0000256" key="1">
    <source>
        <dbReference type="ARBA" id="ARBA00022676"/>
    </source>
</evidence>
<evidence type="ECO:0000313" key="6">
    <source>
        <dbReference type="Proteomes" id="UP000199086"/>
    </source>
</evidence>
<dbReference type="SUPFAM" id="SSF53756">
    <property type="entry name" value="UDP-Glycosyltransferase/glycogen phosphorylase"/>
    <property type="match status" value="1"/>
</dbReference>
<sequence>MTRANVRRPLRIVHAISSDAFAGVERHVSTLAAAQSRMDSHRVAVIGGDPGAMRATIGDPSVVVHPAGSVLDVVRGLDRLRDCDVIHVHMTAAETAAVLSLRSWRVPVVATRHFAAHRGRSLGGRSVAPLIRARVSAQISISAYVADRIDGPSTVVHPGVPSQPDPVAGIVRTPSVLVVQRLEAEKDTADAIRAFASSGLHRHGWSLDIAGSGSQVTALSAVARELGVSDRVRFLGHRSDVVDLMRQAGLLVAPCSVEGLGLTVLEAMAAGLPVVASAAGGHLETVGAVREPALFSPHDVVAAGELMSELAADPSRRACYGAELRDLQRTSFTTEAQARATDLVYRSVL</sequence>
<dbReference type="CDD" id="cd03801">
    <property type="entry name" value="GT4_PimA-like"/>
    <property type="match status" value="1"/>
</dbReference>
<dbReference type="OrthoDB" id="5240531at2"/>
<accession>A0A1G6GDQ2</accession>
<dbReference type="InterPro" id="IPR001296">
    <property type="entry name" value="Glyco_trans_1"/>
</dbReference>
<dbReference type="GO" id="GO:0016757">
    <property type="term" value="F:glycosyltransferase activity"/>
    <property type="evidence" value="ECO:0007669"/>
    <property type="project" value="UniProtKB-KW"/>
</dbReference>
<dbReference type="STRING" id="1577474.GA0111570_101136"/>
<proteinExistence type="predicted"/>
<dbReference type="RefSeq" id="WP_092605359.1">
    <property type="nucleotide sequence ID" value="NZ_FMYF01000001.1"/>
</dbReference>
<dbReference type="InterPro" id="IPR028098">
    <property type="entry name" value="Glyco_trans_4-like_N"/>
</dbReference>
<dbReference type="Gene3D" id="3.40.50.2000">
    <property type="entry name" value="Glycogen Phosphorylase B"/>
    <property type="match status" value="2"/>
</dbReference>
<dbReference type="AlphaFoldDB" id="A0A1G6GDQ2"/>
<name>A0A1G6GDQ2_9ACTN</name>
<evidence type="ECO:0000313" key="5">
    <source>
        <dbReference type="EMBL" id="SDB79865.1"/>
    </source>
</evidence>
<dbReference type="Proteomes" id="UP000199086">
    <property type="component" value="Unassembled WGS sequence"/>
</dbReference>
<feature type="domain" description="Glycosyltransferase subfamily 4-like N-terminal" evidence="4">
    <location>
        <begin position="23"/>
        <end position="160"/>
    </location>
</feature>
<evidence type="ECO:0000259" key="4">
    <source>
        <dbReference type="Pfam" id="PF13439"/>
    </source>
</evidence>
<organism evidence="5 6">
    <name type="scientific">Raineyella antarctica</name>
    <dbReference type="NCBI Taxonomy" id="1577474"/>
    <lineage>
        <taxon>Bacteria</taxon>
        <taxon>Bacillati</taxon>
        <taxon>Actinomycetota</taxon>
        <taxon>Actinomycetes</taxon>
        <taxon>Propionibacteriales</taxon>
        <taxon>Propionibacteriaceae</taxon>
        <taxon>Raineyella</taxon>
    </lineage>
</organism>
<protein>
    <submittedName>
        <fullName evidence="5">Glycosyltransferase involved in cell wall bisynthesis</fullName>
    </submittedName>
</protein>
<gene>
    <name evidence="5" type="ORF">GA0111570_101136</name>
</gene>
<dbReference type="Pfam" id="PF00534">
    <property type="entry name" value="Glycos_transf_1"/>
    <property type="match status" value="1"/>
</dbReference>
<dbReference type="EMBL" id="FMYF01000001">
    <property type="protein sequence ID" value="SDB79865.1"/>
    <property type="molecule type" value="Genomic_DNA"/>
</dbReference>
<feature type="domain" description="Glycosyl transferase family 1" evidence="3">
    <location>
        <begin position="174"/>
        <end position="318"/>
    </location>
</feature>
<evidence type="ECO:0000256" key="2">
    <source>
        <dbReference type="ARBA" id="ARBA00022679"/>
    </source>
</evidence>
<keyword evidence="2 5" id="KW-0808">Transferase</keyword>
<keyword evidence="1" id="KW-0328">Glycosyltransferase</keyword>
<keyword evidence="6" id="KW-1185">Reference proteome</keyword>
<evidence type="ECO:0000259" key="3">
    <source>
        <dbReference type="Pfam" id="PF00534"/>
    </source>
</evidence>
<dbReference type="PANTHER" id="PTHR12526">
    <property type="entry name" value="GLYCOSYLTRANSFERASE"/>
    <property type="match status" value="1"/>
</dbReference>